<organism evidence="1 2">
    <name type="scientific">Halospeciosus flavus</name>
    <dbReference type="NCBI Taxonomy" id="3032283"/>
    <lineage>
        <taxon>Archaea</taxon>
        <taxon>Methanobacteriati</taxon>
        <taxon>Methanobacteriota</taxon>
        <taxon>Stenosarchaea group</taxon>
        <taxon>Halobacteria</taxon>
        <taxon>Halobacteriales</taxon>
        <taxon>Halobacteriaceae</taxon>
        <taxon>Halospeciosus</taxon>
    </lineage>
</organism>
<accession>A0ABD5Z2U8</accession>
<name>A0ABD5Z2U8_9EURY</name>
<evidence type="ECO:0000313" key="2">
    <source>
        <dbReference type="Proteomes" id="UP001596447"/>
    </source>
</evidence>
<dbReference type="Proteomes" id="UP001596447">
    <property type="component" value="Unassembled WGS sequence"/>
</dbReference>
<comment type="caution">
    <text evidence="1">The sequence shown here is derived from an EMBL/GenBank/DDBJ whole genome shotgun (WGS) entry which is preliminary data.</text>
</comment>
<dbReference type="SUPFAM" id="SSF56747">
    <property type="entry name" value="Prim-pol domain"/>
    <property type="match status" value="1"/>
</dbReference>
<dbReference type="AlphaFoldDB" id="A0ABD5Z2U8"/>
<evidence type="ECO:0000313" key="1">
    <source>
        <dbReference type="EMBL" id="MFC7199565.1"/>
    </source>
</evidence>
<reference evidence="1 2" key="1">
    <citation type="journal article" date="2019" name="Int. J. Syst. Evol. Microbiol.">
        <title>The Global Catalogue of Microorganisms (GCM) 10K type strain sequencing project: providing services to taxonomists for standard genome sequencing and annotation.</title>
        <authorList>
            <consortium name="The Broad Institute Genomics Platform"/>
            <consortium name="The Broad Institute Genome Sequencing Center for Infectious Disease"/>
            <person name="Wu L."/>
            <person name="Ma J."/>
        </authorList>
    </citation>
    <scope>NUCLEOTIDE SEQUENCE [LARGE SCALE GENOMIC DNA]</scope>
    <source>
        <strain evidence="1 2">XZGYJ-43</strain>
    </source>
</reference>
<keyword evidence="2" id="KW-1185">Reference proteome</keyword>
<dbReference type="EMBL" id="JBHTAR010000011">
    <property type="protein sequence ID" value="MFC7199565.1"/>
    <property type="molecule type" value="Genomic_DNA"/>
</dbReference>
<sequence length="403" mass="46374">MNTETELVADGFRYWVDSWPRRATKYQRWATTPEEAAELVLDAEDDPQNWPFISVYSFPDGHTKDGNIPRIDRLFIDLDVPDTGDYRGSDRGDPTAAWIRDMSKLLVRARKVARFLLKTQSPESWQVVLSGHKGIHIDLVFPPISTSNGDFSQFINGLNAYTGALKEYIIEATGLDDLEEYIDVDSSDLGRMRRVPNTKHLGASKAFGEDRFCVPVTLEELATLRPADYIELTRQRRELDARFKPTPNEKAAEVLTQRIRNASSSARSVGGATYDRSRVKRYEKNANDNITVDDLDFVLSDRPCIMAFRDRDDAFAHRSQSHMMEMYVITHMMDKNVPIDTMVEFFRGLPEFEEDYTRERIETYISLDYSPMKCETVWQKAPTFCLQDSCGIWVSENARRERA</sequence>
<protein>
    <recommendedName>
        <fullName evidence="3">DNA primase small subunit</fullName>
    </recommendedName>
</protein>
<evidence type="ECO:0008006" key="3">
    <source>
        <dbReference type="Google" id="ProtNLM"/>
    </source>
</evidence>
<dbReference type="RefSeq" id="WP_279529495.1">
    <property type="nucleotide sequence ID" value="NZ_CP122312.1"/>
</dbReference>
<gene>
    <name evidence="1" type="ORF">ACFQJ9_09100</name>
</gene>
<proteinExistence type="predicted"/>